<dbReference type="EMBL" id="LT670818">
    <property type="protein sequence ID" value="SHG02867.1"/>
    <property type="molecule type" value="Genomic_DNA"/>
</dbReference>
<dbReference type="RefSeq" id="WP_079564011.1">
    <property type="nucleotide sequence ID" value="NZ_LT670818.1"/>
</dbReference>
<evidence type="ECO:0000313" key="2">
    <source>
        <dbReference type="EMBL" id="SHG02867.1"/>
    </source>
</evidence>
<dbReference type="Proteomes" id="UP000190675">
    <property type="component" value="Chromosome I"/>
</dbReference>
<reference evidence="2 3" key="1">
    <citation type="submission" date="2016-11" db="EMBL/GenBank/DDBJ databases">
        <authorList>
            <person name="Jaros S."/>
            <person name="Januszkiewicz K."/>
            <person name="Wedrychowicz H."/>
        </authorList>
    </citation>
    <scope>NUCLEOTIDE SEQUENCE [LARGE SCALE GENOMIC DNA]</scope>
    <source>
        <strain evidence="2 3">GAS242</strain>
    </source>
</reference>
<gene>
    <name evidence="2" type="ORF">SAMN05444169_0140</name>
</gene>
<protein>
    <submittedName>
        <fullName evidence="2">Uncharacterized protein</fullName>
    </submittedName>
</protein>
<sequence length="73" mass="7994">MNAISLGIRNRPGIGSDEQKPENPLNAAWIVLEAANDLGDHDTVEICRRVIDASLNGASASPFDMHVITEYFR</sequence>
<proteinExistence type="predicted"/>
<accession>A0A1M5GGL7</accession>
<dbReference type="AlphaFoldDB" id="A0A1M5GGL7"/>
<evidence type="ECO:0000256" key="1">
    <source>
        <dbReference type="SAM" id="MobiDB-lite"/>
    </source>
</evidence>
<feature type="region of interest" description="Disordered" evidence="1">
    <location>
        <begin position="1"/>
        <end position="21"/>
    </location>
</feature>
<dbReference type="OrthoDB" id="8250868at2"/>
<evidence type="ECO:0000313" key="3">
    <source>
        <dbReference type="Proteomes" id="UP000190675"/>
    </source>
</evidence>
<organism evidence="2 3">
    <name type="scientific">Bradyrhizobium erythrophlei</name>
    <dbReference type="NCBI Taxonomy" id="1437360"/>
    <lineage>
        <taxon>Bacteria</taxon>
        <taxon>Pseudomonadati</taxon>
        <taxon>Pseudomonadota</taxon>
        <taxon>Alphaproteobacteria</taxon>
        <taxon>Hyphomicrobiales</taxon>
        <taxon>Nitrobacteraceae</taxon>
        <taxon>Bradyrhizobium</taxon>
    </lineage>
</organism>
<name>A0A1M5GGL7_9BRAD</name>